<dbReference type="PROSITE" id="PS00571">
    <property type="entry name" value="AMIDASES"/>
    <property type="match status" value="1"/>
</dbReference>
<evidence type="ECO:0000259" key="1">
    <source>
        <dbReference type="Pfam" id="PF01425"/>
    </source>
</evidence>
<evidence type="ECO:0000313" key="2">
    <source>
        <dbReference type="EMBL" id="QXM24892.1"/>
    </source>
</evidence>
<accession>A0A975YJX8</accession>
<evidence type="ECO:0000313" key="3">
    <source>
        <dbReference type="Proteomes" id="UP000694001"/>
    </source>
</evidence>
<protein>
    <submittedName>
        <fullName evidence="2">Amidase</fullName>
    </submittedName>
</protein>
<dbReference type="InterPro" id="IPR020556">
    <property type="entry name" value="Amidase_CS"/>
</dbReference>
<dbReference type="PANTHER" id="PTHR11895">
    <property type="entry name" value="TRANSAMIDASE"/>
    <property type="match status" value="1"/>
</dbReference>
<organism evidence="2 3">
    <name type="scientific">Elioraea tepida</name>
    <dbReference type="NCBI Taxonomy" id="2843330"/>
    <lineage>
        <taxon>Bacteria</taxon>
        <taxon>Pseudomonadati</taxon>
        <taxon>Pseudomonadota</taxon>
        <taxon>Alphaproteobacteria</taxon>
        <taxon>Acetobacterales</taxon>
        <taxon>Elioraeaceae</taxon>
        <taxon>Elioraea</taxon>
    </lineage>
</organism>
<dbReference type="RefSeq" id="WP_218285949.1">
    <property type="nucleotide sequence ID" value="NZ_CP076448.1"/>
</dbReference>
<dbReference type="InterPro" id="IPR000120">
    <property type="entry name" value="Amidase"/>
</dbReference>
<reference evidence="2" key="1">
    <citation type="submission" date="2021-06" db="EMBL/GenBank/DDBJ databases">
        <title>Elioraea tepida, sp. nov., a moderately thermophilic aerobic anoxygenic phototrophic bacterium isolated from an alkaline siliceous hot spring mat community in Yellowstone National Park, WY, USA.</title>
        <authorList>
            <person name="Saini M.K."/>
            <person name="Yoshida S."/>
            <person name="Sebastian A."/>
            <person name="Hirose S."/>
            <person name="Hara E."/>
            <person name="Tamaki H."/>
            <person name="Soulier N.T."/>
            <person name="Albert I."/>
            <person name="Hanada S."/>
            <person name="Bryant D.A."/>
            <person name="Tank M."/>
        </authorList>
    </citation>
    <scope>NUCLEOTIDE SEQUENCE</scope>
    <source>
        <strain evidence="2">MS-P2</strain>
    </source>
</reference>
<dbReference type="Pfam" id="PF01425">
    <property type="entry name" value="Amidase"/>
    <property type="match status" value="1"/>
</dbReference>
<feature type="domain" description="Amidase" evidence="1">
    <location>
        <begin position="33"/>
        <end position="448"/>
    </location>
</feature>
<dbReference type="KEGG" id="elio:KO353_01055"/>
<dbReference type="InterPro" id="IPR023631">
    <property type="entry name" value="Amidase_dom"/>
</dbReference>
<dbReference type="AlphaFoldDB" id="A0A975YJX8"/>
<dbReference type="PANTHER" id="PTHR11895:SF176">
    <property type="entry name" value="AMIDASE AMID-RELATED"/>
    <property type="match status" value="1"/>
</dbReference>
<keyword evidence="3" id="KW-1185">Reference proteome</keyword>
<sequence>MTDAPASVAEEGAETLTEALDALASGRTTAEALTERAIARARAWQPQINAFIRLDAEAARAAARFARAGPLAGVPMAHKDMIYRSGRVSTCGSTLRRNWVAPVTATVLARLDTAGAIDLGTLNMSEWAGGATGHNIHFGDACNPWNPAHVTGGSSSGSAAAVAAGIVFAALGSDTGGSIRVPAACCGVAGLKPTWGRISRAGVMPRAPSLDVIGPIARTVEDIAAVLAVIAGPDPADPTAADVPVPDYRAAAKADARGMTLAVPEGWFHEELDTSVAAALEAARRVFEDLGVRVIPVSLPDLPALFTLQAVVTMAEAAALHAPIMRSYPGSYARGLFERQQTALAIPAATYLDALRLRGPMLRRFCAAAFAEADALLVPALPCEVPTRAETDVEASGDWGAVHARMVRNTRAFNYLGLPALAVPCGVTANGLPTAFQLAGPPFAEASLIRLGCAYQRATDWHRRLPPLPS</sequence>
<gene>
    <name evidence="2" type="ORF">KO353_01055</name>
</gene>
<proteinExistence type="predicted"/>
<dbReference type="Proteomes" id="UP000694001">
    <property type="component" value="Chromosome"/>
</dbReference>
<name>A0A975YJX8_9PROT</name>
<dbReference type="EMBL" id="CP076448">
    <property type="protein sequence ID" value="QXM24892.1"/>
    <property type="molecule type" value="Genomic_DNA"/>
</dbReference>
<dbReference type="GO" id="GO:0003824">
    <property type="term" value="F:catalytic activity"/>
    <property type="evidence" value="ECO:0007669"/>
    <property type="project" value="InterPro"/>
</dbReference>